<dbReference type="InterPro" id="IPR050721">
    <property type="entry name" value="Trk_Ktr_HKT_K-transport"/>
</dbReference>
<organism evidence="5 6">
    <name type="scientific">Geobacter argillaceus</name>
    <dbReference type="NCBI Taxonomy" id="345631"/>
    <lineage>
        <taxon>Bacteria</taxon>
        <taxon>Pseudomonadati</taxon>
        <taxon>Thermodesulfobacteriota</taxon>
        <taxon>Desulfuromonadia</taxon>
        <taxon>Geobacterales</taxon>
        <taxon>Geobacteraceae</taxon>
        <taxon>Geobacter</taxon>
    </lineage>
</organism>
<dbReference type="PANTHER" id="PTHR43833:SF9">
    <property type="entry name" value="POTASSIUM CHANNEL PROTEIN YUGO-RELATED"/>
    <property type="match status" value="1"/>
</dbReference>
<evidence type="ECO:0000256" key="1">
    <source>
        <dbReference type="ARBA" id="ARBA00004651"/>
    </source>
</evidence>
<feature type="transmembrane region" description="Helical" evidence="2">
    <location>
        <begin position="7"/>
        <end position="28"/>
    </location>
</feature>
<dbReference type="Gene3D" id="3.40.50.720">
    <property type="entry name" value="NAD(P)-binding Rossmann-like Domain"/>
    <property type="match status" value="1"/>
</dbReference>
<evidence type="ECO:0000313" key="5">
    <source>
        <dbReference type="EMBL" id="TWJ18081.1"/>
    </source>
</evidence>
<keyword evidence="2" id="KW-0812">Transmembrane</keyword>
<proteinExistence type="predicted"/>
<dbReference type="Gene3D" id="3.30.70.1450">
    <property type="entry name" value="Regulator of K+ conductance, C-terminal domain"/>
    <property type="match status" value="1"/>
</dbReference>
<dbReference type="SUPFAM" id="SSF51735">
    <property type="entry name" value="NAD(P)-binding Rossmann-fold domains"/>
    <property type="match status" value="1"/>
</dbReference>
<dbReference type="GO" id="GO:0008324">
    <property type="term" value="F:monoatomic cation transmembrane transporter activity"/>
    <property type="evidence" value="ECO:0007669"/>
    <property type="project" value="InterPro"/>
</dbReference>
<dbReference type="InterPro" id="IPR036721">
    <property type="entry name" value="RCK_C_sf"/>
</dbReference>
<dbReference type="Gene3D" id="1.10.287.70">
    <property type="match status" value="1"/>
</dbReference>
<keyword evidence="5" id="KW-0406">Ion transport</keyword>
<protein>
    <submittedName>
        <fullName evidence="5">Voltage-gated potassium channel</fullName>
    </submittedName>
</protein>
<comment type="subcellular location">
    <subcellularLocation>
        <location evidence="1">Cell membrane</location>
        <topology evidence="1">Multi-pass membrane protein</topology>
    </subcellularLocation>
</comment>
<accession>A0A562VJV4</accession>
<feature type="transmembrane region" description="Helical" evidence="2">
    <location>
        <begin position="61"/>
        <end position="86"/>
    </location>
</feature>
<dbReference type="SUPFAM" id="SSF81324">
    <property type="entry name" value="Voltage-gated potassium channels"/>
    <property type="match status" value="1"/>
</dbReference>
<evidence type="ECO:0000259" key="3">
    <source>
        <dbReference type="PROSITE" id="PS51201"/>
    </source>
</evidence>
<dbReference type="PANTHER" id="PTHR43833">
    <property type="entry name" value="POTASSIUM CHANNEL PROTEIN 2-RELATED-RELATED"/>
    <property type="match status" value="1"/>
</dbReference>
<dbReference type="AlphaFoldDB" id="A0A562VJV4"/>
<dbReference type="InterPro" id="IPR006037">
    <property type="entry name" value="RCK_C"/>
</dbReference>
<dbReference type="PROSITE" id="PS51202">
    <property type="entry name" value="RCK_C"/>
    <property type="match status" value="1"/>
</dbReference>
<dbReference type="EMBL" id="VLLN01000018">
    <property type="protein sequence ID" value="TWJ18081.1"/>
    <property type="molecule type" value="Genomic_DNA"/>
</dbReference>
<dbReference type="GO" id="GO:0006813">
    <property type="term" value="P:potassium ion transport"/>
    <property type="evidence" value="ECO:0007669"/>
    <property type="project" value="InterPro"/>
</dbReference>
<evidence type="ECO:0000259" key="4">
    <source>
        <dbReference type="PROSITE" id="PS51202"/>
    </source>
</evidence>
<evidence type="ECO:0000256" key="2">
    <source>
        <dbReference type="SAM" id="Phobius"/>
    </source>
</evidence>
<keyword evidence="5" id="KW-0407">Ion channel</keyword>
<keyword evidence="5" id="KW-0813">Transport</keyword>
<dbReference type="RefSeq" id="WP_145023883.1">
    <property type="nucleotide sequence ID" value="NZ_VLLN01000018.1"/>
</dbReference>
<dbReference type="PROSITE" id="PS51201">
    <property type="entry name" value="RCK_N"/>
    <property type="match status" value="1"/>
</dbReference>
<keyword evidence="2" id="KW-1133">Transmembrane helix</keyword>
<name>A0A562VJV4_9BACT</name>
<keyword evidence="2" id="KW-0472">Membrane</keyword>
<dbReference type="Pfam" id="PF07885">
    <property type="entry name" value="Ion_trans_2"/>
    <property type="match status" value="1"/>
</dbReference>
<gene>
    <name evidence="5" type="ORF">JN12_02844</name>
</gene>
<comment type="caution">
    <text evidence="5">The sequence shown here is derived from an EMBL/GenBank/DDBJ whole genome shotgun (WGS) entry which is preliminary data.</text>
</comment>
<dbReference type="Pfam" id="PF02080">
    <property type="entry name" value="TrkA_C"/>
    <property type="match status" value="1"/>
</dbReference>
<sequence length="351" mass="38581">MDPVRHLKVSIMVLALLMTVGTTGYMVIEGWRPLDSLYMTVITLGTVGFREITPLSDIGKIFTMFLIIIGVSVIGYIVGSLAQIMFEGQFQRIIGRKKVEKKILALNDHYIICGFGRIGALICKEFAAKPLPFVVIEKHPEVHERLHQEEYLHIRGDATEDDTLLRAGIKRAKGLISVVTSDTENVYITLTARGLNPDLFILARSGEEGSDIKLKRAGANKVVSPYLIGGSRMAQAILRPNVVDFIEIATGREHLELQMEEIIIPEESAFVGENLVGAGFRKEIGVIIVGIKKTNGRMVFNPDSHTKIEALDTLIVLGDPSSITKLEEVVSCGASAAAVINKQKKDQPRHA</sequence>
<dbReference type="Proteomes" id="UP000319449">
    <property type="component" value="Unassembled WGS sequence"/>
</dbReference>
<dbReference type="InterPro" id="IPR013099">
    <property type="entry name" value="K_chnl_dom"/>
</dbReference>
<feature type="domain" description="RCK C-terminal" evidence="4">
    <location>
        <begin position="243"/>
        <end position="332"/>
    </location>
</feature>
<dbReference type="SUPFAM" id="SSF116726">
    <property type="entry name" value="TrkA C-terminal domain-like"/>
    <property type="match status" value="1"/>
</dbReference>
<dbReference type="InterPro" id="IPR003148">
    <property type="entry name" value="RCK_N"/>
</dbReference>
<evidence type="ECO:0000313" key="6">
    <source>
        <dbReference type="Proteomes" id="UP000319449"/>
    </source>
</evidence>
<feature type="domain" description="RCK N-terminal" evidence="3">
    <location>
        <begin position="107"/>
        <end position="224"/>
    </location>
</feature>
<dbReference type="InterPro" id="IPR036291">
    <property type="entry name" value="NAD(P)-bd_dom_sf"/>
</dbReference>
<dbReference type="OrthoDB" id="9781411at2"/>
<keyword evidence="6" id="KW-1185">Reference proteome</keyword>
<dbReference type="Pfam" id="PF02254">
    <property type="entry name" value="TrkA_N"/>
    <property type="match status" value="1"/>
</dbReference>
<dbReference type="GO" id="GO:0005886">
    <property type="term" value="C:plasma membrane"/>
    <property type="evidence" value="ECO:0007669"/>
    <property type="project" value="UniProtKB-SubCell"/>
</dbReference>
<reference evidence="5 6" key="1">
    <citation type="submission" date="2019-07" db="EMBL/GenBank/DDBJ databases">
        <title>Genomic Encyclopedia of Archaeal and Bacterial Type Strains, Phase II (KMG-II): from individual species to whole genera.</title>
        <authorList>
            <person name="Goeker M."/>
        </authorList>
    </citation>
    <scope>NUCLEOTIDE SEQUENCE [LARGE SCALE GENOMIC DNA]</scope>
    <source>
        <strain evidence="5 6">ATCC BAA-1139</strain>
    </source>
</reference>